<dbReference type="SMART" id="SM00854">
    <property type="entry name" value="PGA_cap"/>
    <property type="match status" value="1"/>
</dbReference>
<comment type="caution">
    <text evidence="3">The sequence shown here is derived from an EMBL/GenBank/DDBJ whole genome shotgun (WGS) entry which is preliminary data.</text>
</comment>
<reference evidence="3 4" key="1">
    <citation type="journal article" date="2014" name="Genome Announc.">
        <title>Draft Genome Sequence of Brevibacillus panacihumi Strain W25, a Halotolerant Hydrocarbon-Degrading Bacterium.</title>
        <authorList>
            <person name="Wang X."/>
            <person name="Jin D."/>
            <person name="Zhou L."/>
            <person name="Wu L."/>
            <person name="An W."/>
            <person name="Chen Y."/>
            <person name="Zhao L."/>
        </authorList>
    </citation>
    <scope>NUCLEOTIDE SEQUENCE [LARGE SCALE GENOMIC DNA]</scope>
    <source>
        <strain evidence="3 4">W25</strain>
    </source>
</reference>
<dbReference type="PATRIC" id="fig|1408254.3.peg.3422"/>
<dbReference type="PANTHER" id="PTHR33393">
    <property type="entry name" value="POLYGLUTAMINE SYNTHESIS ACCESSORY PROTEIN RV0574C-RELATED"/>
    <property type="match status" value="1"/>
</dbReference>
<protein>
    <submittedName>
        <fullName evidence="3">Enzyme of poly-gamma-glutamate biosynthesis (Capsule formation)</fullName>
    </submittedName>
</protein>
<evidence type="ECO:0000259" key="2">
    <source>
        <dbReference type="SMART" id="SM00854"/>
    </source>
</evidence>
<dbReference type="InterPro" id="IPR052169">
    <property type="entry name" value="CW_Biosynth-Accessory"/>
</dbReference>
<dbReference type="Pfam" id="PF09587">
    <property type="entry name" value="PGA_cap"/>
    <property type="match status" value="1"/>
</dbReference>
<dbReference type="eggNOG" id="COG2843">
    <property type="taxonomic scope" value="Bacteria"/>
</dbReference>
<gene>
    <name evidence="3" type="ORF">T458_17380</name>
</gene>
<dbReference type="InterPro" id="IPR019079">
    <property type="entry name" value="Capsule_synth_CapA"/>
</dbReference>
<dbReference type="RefSeq" id="WP_023557333.1">
    <property type="nucleotide sequence ID" value="NZ_KI629785.1"/>
</dbReference>
<dbReference type="PANTHER" id="PTHR33393:SF13">
    <property type="entry name" value="PGA BIOSYNTHESIS PROTEIN CAPA"/>
    <property type="match status" value="1"/>
</dbReference>
<evidence type="ECO:0000313" key="4">
    <source>
        <dbReference type="Proteomes" id="UP000017973"/>
    </source>
</evidence>
<evidence type="ECO:0000256" key="1">
    <source>
        <dbReference type="ARBA" id="ARBA00005662"/>
    </source>
</evidence>
<comment type="similarity">
    <text evidence="1">Belongs to the CapA family.</text>
</comment>
<dbReference type="AlphaFoldDB" id="V6M290"/>
<dbReference type="SUPFAM" id="SSF56300">
    <property type="entry name" value="Metallo-dependent phosphatases"/>
    <property type="match status" value="1"/>
</dbReference>
<evidence type="ECO:0000313" key="3">
    <source>
        <dbReference type="EMBL" id="EST52724.1"/>
    </source>
</evidence>
<dbReference type="CDD" id="cd07381">
    <property type="entry name" value="MPP_CapA"/>
    <property type="match status" value="1"/>
</dbReference>
<feature type="domain" description="Capsule synthesis protein CapA" evidence="2">
    <location>
        <begin position="78"/>
        <end position="318"/>
    </location>
</feature>
<proteinExistence type="inferred from homology"/>
<sequence length="388" mass="43012">MKQTRTQRVKEQRNKKRRIWIQISMRTILFCLLAVLAVGAYSFFKTFFSDPDEASRFPETVPDSASQMPEPAPEPHIHLSFVGDVMMAGNVEKMLIEKGFDYPYTEVAKWFAQDDITIANLETPVTTRGTPPENKAFIYKSPPAALPALKEAGIDVVNLANNHSMDQGVEGLLDTFSFLDKNQIAYIGAGKDMERAYAPVIVEKNGIRVAFLGFSRVIPDVSWYAGKNKPGMAATYDPALAVKAIQEARTQADLVVVIPHWGEERKDNPVDHQTQLARAYIDAGADLVVGGHPHVLQGFETYKDKWIAYSLGNFVFTRSTEPRTWESIILQASCTKSGNCALKAIPVHAELARAVPMNDTDGQMLLKRLESISLNARIHSDGSVSAKD</sequence>
<name>V6M290_9BACL</name>
<accession>V6M290</accession>
<dbReference type="EMBL" id="AYJU01000017">
    <property type="protein sequence ID" value="EST52724.1"/>
    <property type="molecule type" value="Genomic_DNA"/>
</dbReference>
<dbReference type="STRING" id="1408254.T458_17380"/>
<dbReference type="OrthoDB" id="9810906at2"/>
<dbReference type="InterPro" id="IPR029052">
    <property type="entry name" value="Metallo-depent_PP-like"/>
</dbReference>
<dbReference type="Proteomes" id="UP000017973">
    <property type="component" value="Unassembled WGS sequence"/>
</dbReference>
<dbReference type="HOGENOM" id="CLU_038823_2_4_9"/>
<dbReference type="Gene3D" id="3.60.21.10">
    <property type="match status" value="1"/>
</dbReference>
<keyword evidence="4" id="KW-1185">Reference proteome</keyword>
<organism evidence="3 4">
    <name type="scientific">Brevibacillus panacihumi W25</name>
    <dbReference type="NCBI Taxonomy" id="1408254"/>
    <lineage>
        <taxon>Bacteria</taxon>
        <taxon>Bacillati</taxon>
        <taxon>Bacillota</taxon>
        <taxon>Bacilli</taxon>
        <taxon>Bacillales</taxon>
        <taxon>Paenibacillaceae</taxon>
        <taxon>Brevibacillus</taxon>
    </lineage>
</organism>